<dbReference type="AlphaFoldDB" id="A0AAW4T8G7"/>
<organism evidence="1 2">
    <name type="scientific">Burkholderia cenocepacia</name>
    <dbReference type="NCBI Taxonomy" id="95486"/>
    <lineage>
        <taxon>Bacteria</taxon>
        <taxon>Pseudomonadati</taxon>
        <taxon>Pseudomonadota</taxon>
        <taxon>Betaproteobacteria</taxon>
        <taxon>Burkholderiales</taxon>
        <taxon>Burkholderiaceae</taxon>
        <taxon>Burkholderia</taxon>
        <taxon>Burkholderia cepacia complex</taxon>
    </lineage>
</organism>
<comment type="caution">
    <text evidence="1">The sequence shown here is derived from an EMBL/GenBank/DDBJ whole genome shotgun (WGS) entry which is preliminary data.</text>
</comment>
<name>A0AAW4T8G7_9BURK</name>
<dbReference type="InterPro" id="IPR036890">
    <property type="entry name" value="HATPase_C_sf"/>
</dbReference>
<gene>
    <name evidence="1" type="ORF">LGN22_11320</name>
</gene>
<accession>A0AAW4T8G7</accession>
<keyword evidence="1" id="KW-0547">Nucleotide-binding</keyword>
<reference evidence="1" key="1">
    <citation type="submission" date="2023-08" db="EMBL/GenBank/DDBJ databases">
        <title>A collection of bacterial strains from the Burkholderia cepacia Research Laboratory and Repository.</title>
        <authorList>
            <person name="Lipuma J."/>
            <person name="Spilker T."/>
        </authorList>
    </citation>
    <scope>NUCLEOTIDE SEQUENCE</scope>
    <source>
        <strain evidence="1">AU0862</strain>
    </source>
</reference>
<evidence type="ECO:0000313" key="1">
    <source>
        <dbReference type="EMBL" id="MCA8379467.1"/>
    </source>
</evidence>
<dbReference type="Pfam" id="PF13589">
    <property type="entry name" value="HATPase_c_3"/>
    <property type="match status" value="1"/>
</dbReference>
<keyword evidence="1" id="KW-0067">ATP-binding</keyword>
<dbReference type="Proteomes" id="UP001199070">
    <property type="component" value="Unassembled WGS sequence"/>
</dbReference>
<proteinExistence type="predicted"/>
<dbReference type="RefSeq" id="WP_226133654.1">
    <property type="nucleotide sequence ID" value="NZ_JAIZTC010000003.1"/>
</dbReference>
<dbReference type="GO" id="GO:0005524">
    <property type="term" value="F:ATP binding"/>
    <property type="evidence" value="ECO:0007669"/>
    <property type="project" value="UniProtKB-KW"/>
</dbReference>
<dbReference type="Gene3D" id="3.30.565.10">
    <property type="entry name" value="Histidine kinase-like ATPase, C-terminal domain"/>
    <property type="match status" value="1"/>
</dbReference>
<evidence type="ECO:0000313" key="2">
    <source>
        <dbReference type="Proteomes" id="UP001199070"/>
    </source>
</evidence>
<protein>
    <submittedName>
        <fullName evidence="1">ATP-binding protein</fullName>
    </submittedName>
</protein>
<dbReference type="EMBL" id="JAIZTC010000003">
    <property type="protein sequence ID" value="MCA8379467.1"/>
    <property type="molecule type" value="Genomic_DNA"/>
</dbReference>
<sequence>MQNPENATDVAESVVNWSPDAPRGGRTVLNRILKENAAVPLFFAQTLIASLRDVGYNHTTSAICEHVDNAIEAGATEVRIYYRQSGKKGDYTIDAAVYDNGRGMEPNVLKVATSFGGSMNYNDRNGIGRFGMGMKTAALSMSPIMELYSWQETGAIYSMMLDVEAIGKDRSNAVYVPDPTLNAELPGELAELFTVPMVWPSNRDEQELLADESEDLAERLGSRGTIVYMPSCDRLSSRTARTLAEHAVSEMSRIYRRAISSGLRLYVNNRLVEAFDPTYSMANARHARMVEGVSATSRLILARPVDVPISEKDPSRTAQALVKIFRLPIEEWSDLERKVQKNDLRIFDGLTVSILRNDREVFAGGLPKLTTRHSVTNWYRVQIDFPGVLDEAFGVASNKQGVRMKDYVLEAIRKEIGGDITKLNDEIKRFQAEKASRIAPAKATASEQRANEVDYLHAKPVDTELTEEEKAQLDANLMGLAVSLRRDGETDEQAFERVKSSKYLIDFRHDEYWPFYHVDHKFGRIILTVNTAHPFFEKLYNPLRDLATKPVEEDDTVPGTEPMHVDEGPLVALELLLLSLARAQGVLGRDEESKRVFDQMRKEWSETYRIQLVG</sequence>
<dbReference type="SUPFAM" id="SSF55874">
    <property type="entry name" value="ATPase domain of HSP90 chaperone/DNA topoisomerase II/histidine kinase"/>
    <property type="match status" value="1"/>
</dbReference>